<feature type="transmembrane region" description="Helical" evidence="8">
    <location>
        <begin position="764"/>
        <end position="787"/>
    </location>
</feature>
<feature type="compositionally biased region" description="Polar residues" evidence="7">
    <location>
        <begin position="566"/>
        <end position="576"/>
    </location>
</feature>
<keyword evidence="6 8" id="KW-0472">Membrane</keyword>
<evidence type="ECO:0000259" key="9">
    <source>
        <dbReference type="PROSITE" id="PS50893"/>
    </source>
</evidence>
<dbReference type="InterPro" id="IPR003439">
    <property type="entry name" value="ABC_transporter-like_ATP-bd"/>
</dbReference>
<dbReference type="Gene3D" id="3.40.50.300">
    <property type="entry name" value="P-loop containing nucleotide triphosphate hydrolases"/>
    <property type="match status" value="2"/>
</dbReference>
<feature type="domain" description="ABC transporter" evidence="9">
    <location>
        <begin position="285"/>
        <end position="515"/>
    </location>
</feature>
<dbReference type="RefSeq" id="WP_131905893.1">
    <property type="nucleotide sequence ID" value="NZ_BAAAFU010000004.1"/>
</dbReference>
<evidence type="ECO:0000256" key="2">
    <source>
        <dbReference type="ARBA" id="ARBA00022692"/>
    </source>
</evidence>
<comment type="subcellular location">
    <subcellularLocation>
        <location evidence="1">Membrane</location>
        <topology evidence="1">Multi-pass membrane protein</topology>
    </subcellularLocation>
</comment>
<keyword evidence="4" id="KW-0067">ATP-binding</keyword>
<dbReference type="SMART" id="SM00382">
    <property type="entry name" value="AAA"/>
    <property type="match status" value="2"/>
</dbReference>
<evidence type="ECO:0000256" key="1">
    <source>
        <dbReference type="ARBA" id="ARBA00004141"/>
    </source>
</evidence>
<feature type="transmembrane region" description="Helical" evidence="8">
    <location>
        <begin position="935"/>
        <end position="954"/>
    </location>
</feature>
<dbReference type="OrthoDB" id="9805029at2"/>
<evidence type="ECO:0000256" key="8">
    <source>
        <dbReference type="SAM" id="Phobius"/>
    </source>
</evidence>
<feature type="transmembrane region" description="Helical" evidence="8">
    <location>
        <begin position="874"/>
        <end position="894"/>
    </location>
</feature>
<dbReference type="InterPro" id="IPR003593">
    <property type="entry name" value="AAA+_ATPase"/>
</dbReference>
<gene>
    <name evidence="11" type="ORF">EV695_2141</name>
</gene>
<dbReference type="InterPro" id="IPR013525">
    <property type="entry name" value="ABC2_TM"/>
</dbReference>
<feature type="domain" description="ABC transmembrane type-2" evidence="10">
    <location>
        <begin position="727"/>
        <end position="957"/>
    </location>
</feature>
<dbReference type="InterPro" id="IPR027417">
    <property type="entry name" value="P-loop_NTPase"/>
</dbReference>
<protein>
    <submittedName>
        <fullName evidence="11">Ribosome-dependent ATPase</fullName>
    </submittedName>
</protein>
<dbReference type="PROSITE" id="PS50893">
    <property type="entry name" value="ABC_TRANSPORTER_2"/>
    <property type="match status" value="2"/>
</dbReference>
<dbReference type="PANTHER" id="PTHR43038:SF4">
    <property type="entry name" value="RIBOSOME-ASSOCIATED ATPASE"/>
    <property type="match status" value="1"/>
</dbReference>
<dbReference type="GO" id="GO:0140359">
    <property type="term" value="F:ABC-type transporter activity"/>
    <property type="evidence" value="ECO:0007669"/>
    <property type="project" value="InterPro"/>
</dbReference>
<comment type="caution">
    <text evidence="11">The sequence shown here is derived from an EMBL/GenBank/DDBJ whole genome shotgun (WGS) entry which is preliminary data.</text>
</comment>
<feature type="transmembrane region" description="Helical" evidence="8">
    <location>
        <begin position="843"/>
        <end position="867"/>
    </location>
</feature>
<keyword evidence="5 8" id="KW-1133">Transmembrane helix</keyword>
<dbReference type="EMBL" id="SMFQ01000003">
    <property type="protein sequence ID" value="TCJ87629.1"/>
    <property type="molecule type" value="Genomic_DNA"/>
</dbReference>
<evidence type="ECO:0000259" key="10">
    <source>
        <dbReference type="PROSITE" id="PS51012"/>
    </source>
</evidence>
<dbReference type="AlphaFoldDB" id="A0A4R1F509"/>
<evidence type="ECO:0000256" key="3">
    <source>
        <dbReference type="ARBA" id="ARBA00022741"/>
    </source>
</evidence>
<name>A0A4R1F509_9GAMM</name>
<reference evidence="11 12" key="1">
    <citation type="submission" date="2019-03" db="EMBL/GenBank/DDBJ databases">
        <title>Genomic Encyclopedia of Type Strains, Phase IV (KMG-IV): sequencing the most valuable type-strain genomes for metagenomic binning, comparative biology and taxonomic classification.</title>
        <authorList>
            <person name="Goeker M."/>
        </authorList>
    </citation>
    <scope>NUCLEOTIDE SEQUENCE [LARGE SCALE GENOMIC DNA]</scope>
    <source>
        <strain evidence="11 12">DSM 24830</strain>
    </source>
</reference>
<dbReference type="PROSITE" id="PS00211">
    <property type="entry name" value="ABC_TRANSPORTER_1"/>
    <property type="match status" value="1"/>
</dbReference>
<evidence type="ECO:0000256" key="6">
    <source>
        <dbReference type="ARBA" id="ARBA00023136"/>
    </source>
</evidence>
<dbReference type="PROSITE" id="PS51012">
    <property type="entry name" value="ABC_TM2"/>
    <property type="match status" value="1"/>
</dbReference>
<feature type="transmembrane region" description="Helical" evidence="8">
    <location>
        <begin position="814"/>
        <end position="837"/>
    </location>
</feature>
<dbReference type="CDD" id="cd03230">
    <property type="entry name" value="ABC_DR_subfamily_A"/>
    <property type="match status" value="1"/>
</dbReference>
<keyword evidence="3" id="KW-0547">Nucleotide-binding</keyword>
<keyword evidence="12" id="KW-1185">Reference proteome</keyword>
<dbReference type="Proteomes" id="UP000294887">
    <property type="component" value="Unassembled WGS sequence"/>
</dbReference>
<evidence type="ECO:0000256" key="4">
    <source>
        <dbReference type="ARBA" id="ARBA00022840"/>
    </source>
</evidence>
<feature type="compositionally biased region" description="Basic and acidic residues" evidence="7">
    <location>
        <begin position="543"/>
        <end position="565"/>
    </location>
</feature>
<feature type="domain" description="ABC transporter" evidence="9">
    <location>
        <begin position="19"/>
        <end position="254"/>
    </location>
</feature>
<dbReference type="Pfam" id="PF12698">
    <property type="entry name" value="ABC2_membrane_3"/>
    <property type="match status" value="1"/>
</dbReference>
<dbReference type="InterPro" id="IPR047651">
    <property type="entry name" value="ABC2_perm_RbbA"/>
</dbReference>
<accession>A0A4R1F509</accession>
<dbReference type="Pfam" id="PF00005">
    <property type="entry name" value="ABC_tran"/>
    <property type="match status" value="2"/>
</dbReference>
<sequence>MNSEDTSVIEVNDTDNNAVKIQNLTHCYAENHALDDINLDLPAGCMVGLIGPDGVGKSTLLALIAGARKIQTGEIQVLDGNMKSSRFRSTISPRIAYMPQGLGKNLYPTLSVFENVDFFGRLFGQSRKERKQRITDLLESTGLEAFADRPANKLSGGMKQKLGLCCALIHDPQLLILDEPTTGVDPLSRRQFWELIDRIRSREKDMSVLVATAYMEEANNFDFLVAIDDGKVIGTGAPEALKTQTNQDTLDEAFISLLPEEKRHDHKQLVVPPREKADGKIEAAITATDLTKRFGDFTAVDKVSLNIERGEIFGFLGSNGCGKTTTMKMLTGLQPVTSGEALLFGKKVDANNIETRKRVGYMSQAFSLYNELTVQQNLMLHARLFHLPPNKIKPRIKQLTERFNLGEYSDDYPSELPLGIRQRLSLAVAVVHDPDILILDEPTSGVDPVARDNFWELLIELSRDQGVTIFISTHFMDEAARCDRISLMHAGKVLASDTPAALRESRNADTLEEAFIAYLEEAVTKSSKSNKKNDNAVSSKNKQNADIKDINNDEQSDKALDKENTDSSPLVSSTIQKSDIKPPKAFSLLRLFGYAHRETLELWRDPIRLTFALLGSIILMFILGYGITLDVEDLSFAVLDHDQTPESQSYIENLSGSRYFIQRADIKDSDELDRRMRSGELSFTVEIPPNFGHQLKRSRAPEVAVRVDGSMPFRAETISSYLTANHLAYLSDLSLRTYGIVPTLVPADIESRYRYNQDFKSLEAMVPAVIPLLLVFIPAILMALGVVREKELGSITNLYVTPVTRLEFLIGKQLPYILVSMVSFFGLVMLAIFIFGVPLKGSFFALSLLALCYVTATTGIGLLISAFTNTQISALAGTAVIILMIAVNFCGLIDPVASLEGAGAIIGKLFPTTYFLEASRGAFNKALGLSDLSQYFLPMIAFIPVLTIVSVFSLRSQDR</sequence>
<dbReference type="NCBIfam" id="NF033858">
    <property type="entry name" value="ABC2_perm_RbbA"/>
    <property type="match status" value="1"/>
</dbReference>
<proteinExistence type="predicted"/>
<dbReference type="Gene3D" id="3.40.1710.10">
    <property type="entry name" value="abc type-2 transporter like domain"/>
    <property type="match status" value="1"/>
</dbReference>
<dbReference type="GO" id="GO:0005524">
    <property type="term" value="F:ATP binding"/>
    <property type="evidence" value="ECO:0007669"/>
    <property type="project" value="UniProtKB-KW"/>
</dbReference>
<evidence type="ECO:0000256" key="7">
    <source>
        <dbReference type="SAM" id="MobiDB-lite"/>
    </source>
</evidence>
<evidence type="ECO:0000256" key="5">
    <source>
        <dbReference type="ARBA" id="ARBA00022989"/>
    </source>
</evidence>
<dbReference type="GO" id="GO:0016887">
    <property type="term" value="F:ATP hydrolysis activity"/>
    <property type="evidence" value="ECO:0007669"/>
    <property type="project" value="InterPro"/>
</dbReference>
<dbReference type="PANTHER" id="PTHR43038">
    <property type="entry name" value="ATP-BINDING CASSETTE, SUB-FAMILY H, MEMBER 1"/>
    <property type="match status" value="1"/>
</dbReference>
<evidence type="ECO:0000313" key="12">
    <source>
        <dbReference type="Proteomes" id="UP000294887"/>
    </source>
</evidence>
<evidence type="ECO:0000313" key="11">
    <source>
        <dbReference type="EMBL" id="TCJ87629.1"/>
    </source>
</evidence>
<dbReference type="GO" id="GO:0016020">
    <property type="term" value="C:membrane"/>
    <property type="evidence" value="ECO:0007669"/>
    <property type="project" value="UniProtKB-SubCell"/>
</dbReference>
<dbReference type="InterPro" id="IPR017871">
    <property type="entry name" value="ABC_transporter-like_CS"/>
</dbReference>
<dbReference type="InterPro" id="IPR047817">
    <property type="entry name" value="ABC2_TM_bact-type"/>
</dbReference>
<feature type="region of interest" description="Disordered" evidence="7">
    <location>
        <begin position="529"/>
        <end position="576"/>
    </location>
</feature>
<organism evidence="11 12">
    <name type="scientific">Cocleimonas flava</name>
    <dbReference type="NCBI Taxonomy" id="634765"/>
    <lineage>
        <taxon>Bacteria</taxon>
        <taxon>Pseudomonadati</taxon>
        <taxon>Pseudomonadota</taxon>
        <taxon>Gammaproteobacteria</taxon>
        <taxon>Thiotrichales</taxon>
        <taxon>Thiotrichaceae</taxon>
        <taxon>Cocleimonas</taxon>
    </lineage>
</organism>
<dbReference type="SUPFAM" id="SSF52540">
    <property type="entry name" value="P-loop containing nucleoside triphosphate hydrolases"/>
    <property type="match status" value="2"/>
</dbReference>
<keyword evidence="2 8" id="KW-0812">Transmembrane</keyword>